<dbReference type="GO" id="GO:0032259">
    <property type="term" value="P:methylation"/>
    <property type="evidence" value="ECO:0007669"/>
    <property type="project" value="UniProtKB-KW"/>
</dbReference>
<comment type="caution">
    <text evidence="2">The sequence shown here is derived from an EMBL/GenBank/DDBJ whole genome shotgun (WGS) entry which is preliminary data.</text>
</comment>
<dbReference type="Pfam" id="PF08241">
    <property type="entry name" value="Methyltransf_11"/>
    <property type="match status" value="1"/>
</dbReference>
<dbReference type="AlphaFoldDB" id="A0A8J6TT16"/>
<dbReference type="CDD" id="cd02440">
    <property type="entry name" value="AdoMet_MTases"/>
    <property type="match status" value="1"/>
</dbReference>
<dbReference type="InterPro" id="IPR013216">
    <property type="entry name" value="Methyltransf_11"/>
</dbReference>
<protein>
    <submittedName>
        <fullName evidence="2">Class I SAM-dependent methyltransferase</fullName>
    </submittedName>
</protein>
<keyword evidence="3" id="KW-1185">Reference proteome</keyword>
<name>A0A8J6TT16_9FLAO</name>
<evidence type="ECO:0000313" key="3">
    <source>
        <dbReference type="Proteomes" id="UP000652681"/>
    </source>
</evidence>
<reference evidence="2" key="1">
    <citation type="submission" date="2020-09" db="EMBL/GenBank/DDBJ databases">
        <title>Taishania pollutisoli gen. nov., sp. nov., Isolated from Tetrabromobisphenol A-Contaminated Soil.</title>
        <authorList>
            <person name="Chen Q."/>
        </authorList>
    </citation>
    <scope>NUCLEOTIDE SEQUENCE</scope>
    <source>
        <strain evidence="2">CZZ-1</strain>
    </source>
</reference>
<dbReference type="GO" id="GO:0008757">
    <property type="term" value="F:S-adenosylmethionine-dependent methyltransferase activity"/>
    <property type="evidence" value="ECO:0007669"/>
    <property type="project" value="InterPro"/>
</dbReference>
<dbReference type="Proteomes" id="UP000652681">
    <property type="component" value="Unassembled WGS sequence"/>
</dbReference>
<accession>A0A8J6TT16</accession>
<feature type="domain" description="Methyltransferase type 11" evidence="1">
    <location>
        <begin position="41"/>
        <end position="142"/>
    </location>
</feature>
<dbReference type="InterPro" id="IPR029063">
    <property type="entry name" value="SAM-dependent_MTases_sf"/>
</dbReference>
<keyword evidence="2" id="KW-0489">Methyltransferase</keyword>
<dbReference type="Gene3D" id="3.40.50.150">
    <property type="entry name" value="Vaccinia Virus protein VP39"/>
    <property type="match status" value="1"/>
</dbReference>
<evidence type="ECO:0000313" key="2">
    <source>
        <dbReference type="EMBL" id="MBC9812682.1"/>
    </source>
</evidence>
<keyword evidence="2" id="KW-0808">Transferase</keyword>
<gene>
    <name evidence="2" type="ORF">H9Y05_09385</name>
</gene>
<proteinExistence type="predicted"/>
<dbReference type="EMBL" id="JACVEL010000005">
    <property type="protein sequence ID" value="MBC9812682.1"/>
    <property type="molecule type" value="Genomic_DNA"/>
</dbReference>
<evidence type="ECO:0000259" key="1">
    <source>
        <dbReference type="Pfam" id="PF08241"/>
    </source>
</evidence>
<organism evidence="2 3">
    <name type="scientific">Taishania pollutisoli</name>
    <dbReference type="NCBI Taxonomy" id="2766479"/>
    <lineage>
        <taxon>Bacteria</taxon>
        <taxon>Pseudomonadati</taxon>
        <taxon>Bacteroidota</taxon>
        <taxon>Flavobacteriia</taxon>
        <taxon>Flavobacteriales</taxon>
        <taxon>Crocinitomicaceae</taxon>
        <taxon>Taishania</taxon>
    </lineage>
</organism>
<sequence>MMVLNKNFIDDVVEWDVENWKHALLFWETQLPDTKATLKCLELGGRRGGGTLWLASKGHDVTCSDLENPEVIAKQLHTKYQLPGSIRYESINAIDIPYTNEFDIIVIKSIIGGVSHSGQDELKQRLIDECYHALKPGGRLMFAENLESSRLHRFARRKFVKWGSNWNYLKIDTVSDLFSEWTFHRYQTIGFFAAFGRSEKQRSFLGKVDAFLRPFIPGKMRYIVYGVAIK</sequence>
<dbReference type="SUPFAM" id="SSF53335">
    <property type="entry name" value="S-adenosyl-L-methionine-dependent methyltransferases"/>
    <property type="match status" value="1"/>
</dbReference>
<dbReference type="RefSeq" id="WP_163491452.1">
    <property type="nucleotide sequence ID" value="NZ_JACVEL010000005.1"/>
</dbReference>